<comment type="caution">
    <text evidence="3">The sequence shown here is derived from an EMBL/GenBank/DDBJ whole genome shotgun (WGS) entry which is preliminary data.</text>
</comment>
<gene>
    <name evidence="3" type="ORF">KUA55_16185</name>
</gene>
<feature type="domain" description="Flavodoxin-like fold" evidence="2">
    <location>
        <begin position="1"/>
        <end position="176"/>
    </location>
</feature>
<dbReference type="Proteomes" id="UP000774130">
    <property type="component" value="Unassembled WGS sequence"/>
</dbReference>
<name>A0ABS6TGY4_9ENTE</name>
<organism evidence="3 4">
    <name type="scientific">Enterococcus alishanensis</name>
    <dbReference type="NCBI Taxonomy" id="1303817"/>
    <lineage>
        <taxon>Bacteria</taxon>
        <taxon>Bacillati</taxon>
        <taxon>Bacillota</taxon>
        <taxon>Bacilli</taxon>
        <taxon>Lactobacillales</taxon>
        <taxon>Enterococcaceae</taxon>
        <taxon>Enterococcus</taxon>
    </lineage>
</organism>
<evidence type="ECO:0000313" key="3">
    <source>
        <dbReference type="EMBL" id="MBV7392222.1"/>
    </source>
</evidence>
<reference evidence="3 4" key="1">
    <citation type="submission" date="2021-06" db="EMBL/GenBank/DDBJ databases">
        <title>Enterococcus alishanensis sp. nov., a novel lactic acid bacterium isolated from fresh coffee beans.</title>
        <authorList>
            <person name="Chen Y.-S."/>
        </authorList>
    </citation>
    <scope>NUCLEOTIDE SEQUENCE [LARGE SCALE GENOMIC DNA]</scope>
    <source>
        <strain evidence="3 4">ALS3</strain>
    </source>
</reference>
<dbReference type="PANTHER" id="PTHR10204:SF34">
    <property type="entry name" value="NAD(P)H DEHYDROGENASE [QUINONE] 1 ISOFORM 1"/>
    <property type="match status" value="1"/>
</dbReference>
<dbReference type="PANTHER" id="PTHR10204">
    <property type="entry name" value="NAD P H OXIDOREDUCTASE-RELATED"/>
    <property type="match status" value="1"/>
</dbReference>
<evidence type="ECO:0000313" key="4">
    <source>
        <dbReference type="Proteomes" id="UP000774130"/>
    </source>
</evidence>
<keyword evidence="4" id="KW-1185">Reference proteome</keyword>
<dbReference type="EMBL" id="JAHUZB010000009">
    <property type="protein sequence ID" value="MBV7392222.1"/>
    <property type="molecule type" value="Genomic_DNA"/>
</dbReference>
<dbReference type="InterPro" id="IPR003680">
    <property type="entry name" value="Flavodoxin_fold"/>
</dbReference>
<keyword evidence="1" id="KW-0560">Oxidoreductase</keyword>
<proteinExistence type="predicted"/>
<protein>
    <submittedName>
        <fullName evidence="3">NAD(P)H-dependent oxidoreductase</fullName>
    </submittedName>
</protein>
<dbReference type="RefSeq" id="WP_218327436.1">
    <property type="nucleotide sequence ID" value="NZ_JAHUZB010000009.1"/>
</dbReference>
<dbReference type="Pfam" id="PF02525">
    <property type="entry name" value="Flavodoxin_2"/>
    <property type="match status" value="1"/>
</dbReference>
<accession>A0ABS6TGY4</accession>
<dbReference type="InterPro" id="IPR051545">
    <property type="entry name" value="NAD(P)H_dehydrogenase_qn"/>
</dbReference>
<evidence type="ECO:0000256" key="1">
    <source>
        <dbReference type="ARBA" id="ARBA00023002"/>
    </source>
</evidence>
<sequence>MNILIIYAHPNAESFNYTILNTLKNSISSQNNTKILDLNKENFDPVLRFDKENKRRDLKDDPATLELRSQLTWADHLIFIFPIWWGGMPAILKGYIDRVFAKGFAYEYKGTLPVGLLPGKTAAIITTHDTPGFYANFFQQDYGKVLKKQVLKMCGIKTNTFIVFPFTRNSNQQKRNTFLSKISAYANNL</sequence>
<evidence type="ECO:0000259" key="2">
    <source>
        <dbReference type="Pfam" id="PF02525"/>
    </source>
</evidence>